<feature type="region of interest" description="Disordered" evidence="1">
    <location>
        <begin position="1"/>
        <end position="34"/>
    </location>
</feature>
<proteinExistence type="predicted"/>
<accession>A0A803PID7</accession>
<protein>
    <submittedName>
        <fullName evidence="2">Uncharacterized protein</fullName>
    </submittedName>
</protein>
<evidence type="ECO:0000256" key="1">
    <source>
        <dbReference type="SAM" id="MobiDB-lite"/>
    </source>
</evidence>
<feature type="compositionally biased region" description="Basic residues" evidence="1">
    <location>
        <begin position="1"/>
        <end position="10"/>
    </location>
</feature>
<reference evidence="2" key="2">
    <citation type="submission" date="2021-03" db="UniProtKB">
        <authorList>
            <consortium name="EnsemblPlants"/>
        </authorList>
    </citation>
    <scope>IDENTIFICATION</scope>
</reference>
<keyword evidence="3" id="KW-1185">Reference proteome</keyword>
<dbReference type="AlphaFoldDB" id="A0A803PID7"/>
<dbReference type="EnsemblPlants" id="evm.model.04.686">
    <property type="protein sequence ID" value="cds.evm.model.04.686"/>
    <property type="gene ID" value="evm.TU.04.686"/>
</dbReference>
<organism evidence="2 3">
    <name type="scientific">Cannabis sativa</name>
    <name type="common">Hemp</name>
    <name type="synonym">Marijuana</name>
    <dbReference type="NCBI Taxonomy" id="3483"/>
    <lineage>
        <taxon>Eukaryota</taxon>
        <taxon>Viridiplantae</taxon>
        <taxon>Streptophyta</taxon>
        <taxon>Embryophyta</taxon>
        <taxon>Tracheophyta</taxon>
        <taxon>Spermatophyta</taxon>
        <taxon>Magnoliopsida</taxon>
        <taxon>eudicotyledons</taxon>
        <taxon>Gunneridae</taxon>
        <taxon>Pentapetalae</taxon>
        <taxon>rosids</taxon>
        <taxon>fabids</taxon>
        <taxon>Rosales</taxon>
        <taxon>Cannabaceae</taxon>
        <taxon>Cannabis</taxon>
    </lineage>
</organism>
<dbReference type="Gramene" id="evm.model.04.686">
    <property type="protein sequence ID" value="cds.evm.model.04.686"/>
    <property type="gene ID" value="evm.TU.04.686"/>
</dbReference>
<dbReference type="Proteomes" id="UP000596661">
    <property type="component" value="Chromosome 4"/>
</dbReference>
<sequence>MAKTRAKQSKPKSPVMKKEKRGPDSSTDVKKTKSMDEILGIEPLIFSDDEDELEDQSHLEEGKSAQASVEMEAAVSPAQDLNDSIRRDAIRLDFAHLMEAKQF</sequence>
<reference evidence="2" key="1">
    <citation type="submission" date="2018-11" db="EMBL/GenBank/DDBJ databases">
        <authorList>
            <person name="Grassa J C."/>
        </authorList>
    </citation>
    <scope>NUCLEOTIDE SEQUENCE [LARGE SCALE GENOMIC DNA]</scope>
</reference>
<dbReference type="EMBL" id="UZAU01000366">
    <property type="status" value="NOT_ANNOTATED_CDS"/>
    <property type="molecule type" value="Genomic_DNA"/>
</dbReference>
<evidence type="ECO:0000313" key="3">
    <source>
        <dbReference type="Proteomes" id="UP000596661"/>
    </source>
</evidence>
<name>A0A803PID7_CANSA</name>
<evidence type="ECO:0000313" key="2">
    <source>
        <dbReference type="EnsemblPlants" id="cds.evm.model.04.686"/>
    </source>
</evidence>
<feature type="compositionally biased region" description="Basic and acidic residues" evidence="1">
    <location>
        <begin position="21"/>
        <end position="34"/>
    </location>
</feature>